<dbReference type="PROSITE" id="PS51450">
    <property type="entry name" value="LRR"/>
    <property type="match status" value="1"/>
</dbReference>
<accession>A0AAP0EL56</accession>
<dbReference type="Gene3D" id="3.80.10.10">
    <property type="entry name" value="Ribonuclease Inhibitor"/>
    <property type="match status" value="1"/>
</dbReference>
<sequence length="232" mass="26056">MSSVEAPKHRVDASTPITNRNNGCHEPLLLGLRCDGHISLTVIIPIEDIDEVFALTDDGKFLLSSRKFRRTTCTNYIISLDVGDISRLVASPENGPGGPEHEKVILQFGKVGKDFFDTKTACGMNIYAHMVDCILLEDECFRYQNLWGWSLPDSLGDLESLRVLTISKNRLSGELPNLSSLANLQVLNLEVRNGTETELIPSLKTSSLIQSETEFDYVYDLETDQKRNKFRF</sequence>
<dbReference type="InterPro" id="IPR001611">
    <property type="entry name" value="Leu-rich_rpt"/>
</dbReference>
<organism evidence="1 2">
    <name type="scientific">Stephania yunnanensis</name>
    <dbReference type="NCBI Taxonomy" id="152371"/>
    <lineage>
        <taxon>Eukaryota</taxon>
        <taxon>Viridiplantae</taxon>
        <taxon>Streptophyta</taxon>
        <taxon>Embryophyta</taxon>
        <taxon>Tracheophyta</taxon>
        <taxon>Spermatophyta</taxon>
        <taxon>Magnoliopsida</taxon>
        <taxon>Ranunculales</taxon>
        <taxon>Menispermaceae</taxon>
        <taxon>Menispermoideae</taxon>
        <taxon>Cissampelideae</taxon>
        <taxon>Stephania</taxon>
    </lineage>
</organism>
<comment type="caution">
    <text evidence="1">The sequence shown here is derived from an EMBL/GenBank/DDBJ whole genome shotgun (WGS) entry which is preliminary data.</text>
</comment>
<dbReference type="InterPro" id="IPR032675">
    <property type="entry name" value="LRR_dom_sf"/>
</dbReference>
<dbReference type="EMBL" id="JBBNAF010000012">
    <property type="protein sequence ID" value="KAK9092568.1"/>
    <property type="molecule type" value="Genomic_DNA"/>
</dbReference>
<dbReference type="Proteomes" id="UP001420932">
    <property type="component" value="Unassembled WGS sequence"/>
</dbReference>
<name>A0AAP0EL56_9MAGN</name>
<protein>
    <submittedName>
        <fullName evidence="1">Uncharacterized protein</fullName>
    </submittedName>
</protein>
<keyword evidence="2" id="KW-1185">Reference proteome</keyword>
<dbReference type="AlphaFoldDB" id="A0AAP0EL56"/>
<reference evidence="1 2" key="1">
    <citation type="submission" date="2024-01" db="EMBL/GenBank/DDBJ databases">
        <title>Genome assemblies of Stephania.</title>
        <authorList>
            <person name="Yang L."/>
        </authorList>
    </citation>
    <scope>NUCLEOTIDE SEQUENCE [LARGE SCALE GENOMIC DNA]</scope>
    <source>
        <strain evidence="1">YNDBR</strain>
        <tissue evidence="1">Leaf</tissue>
    </source>
</reference>
<evidence type="ECO:0000313" key="2">
    <source>
        <dbReference type="Proteomes" id="UP001420932"/>
    </source>
</evidence>
<gene>
    <name evidence="1" type="ORF">Syun_027479</name>
</gene>
<evidence type="ECO:0000313" key="1">
    <source>
        <dbReference type="EMBL" id="KAK9092568.1"/>
    </source>
</evidence>
<dbReference type="SUPFAM" id="SSF52058">
    <property type="entry name" value="L domain-like"/>
    <property type="match status" value="1"/>
</dbReference>
<proteinExistence type="predicted"/>